<feature type="region of interest" description="Disordered" evidence="1">
    <location>
        <begin position="323"/>
        <end position="373"/>
    </location>
</feature>
<evidence type="ECO:0000313" key="2">
    <source>
        <dbReference type="EMBL" id="GLI69598.1"/>
    </source>
</evidence>
<feature type="compositionally biased region" description="Low complexity" evidence="1">
    <location>
        <begin position="543"/>
        <end position="556"/>
    </location>
</feature>
<feature type="region of interest" description="Disordered" evidence="1">
    <location>
        <begin position="144"/>
        <end position="218"/>
    </location>
</feature>
<name>A0ABQ5SJE0_9CHLO</name>
<dbReference type="Pfam" id="PF15669">
    <property type="entry name" value="CCDC24"/>
    <property type="match status" value="1"/>
</dbReference>
<dbReference type="EMBL" id="BSDZ01000086">
    <property type="protein sequence ID" value="GLI69598.1"/>
    <property type="molecule type" value="Genomic_DNA"/>
</dbReference>
<feature type="region of interest" description="Disordered" evidence="1">
    <location>
        <begin position="414"/>
        <end position="451"/>
    </location>
</feature>
<reference evidence="2 3" key="1">
    <citation type="journal article" date="2023" name="IScience">
        <title>Expanded male sex-determining region conserved during the evolution of homothallism in the green alga Volvox.</title>
        <authorList>
            <person name="Yamamoto K."/>
            <person name="Matsuzaki R."/>
            <person name="Mahakham W."/>
            <person name="Heman W."/>
            <person name="Sekimoto H."/>
            <person name="Kawachi M."/>
            <person name="Minakuchi Y."/>
            <person name="Toyoda A."/>
            <person name="Nozaki H."/>
        </authorList>
    </citation>
    <scope>NUCLEOTIDE SEQUENCE [LARGE SCALE GENOMIC DNA]</scope>
    <source>
        <strain evidence="2 3">NIES-4468</strain>
    </source>
</reference>
<organism evidence="2 3">
    <name type="scientific">Volvox africanus</name>
    <dbReference type="NCBI Taxonomy" id="51714"/>
    <lineage>
        <taxon>Eukaryota</taxon>
        <taxon>Viridiplantae</taxon>
        <taxon>Chlorophyta</taxon>
        <taxon>core chlorophytes</taxon>
        <taxon>Chlorophyceae</taxon>
        <taxon>CS clade</taxon>
        <taxon>Chlamydomonadales</taxon>
        <taxon>Volvocaceae</taxon>
        <taxon>Volvox</taxon>
    </lineage>
</organism>
<dbReference type="PANTHER" id="PTHR28601:SF1">
    <property type="entry name" value="COILED-COIL DOMAIN-CONTAINING PROTEIN 24"/>
    <property type="match status" value="1"/>
</dbReference>
<dbReference type="PANTHER" id="PTHR28601">
    <property type="entry name" value="COILED-COIL DOMAIN-CONTAINING PROTEIN 24"/>
    <property type="match status" value="1"/>
</dbReference>
<feature type="compositionally biased region" description="Low complexity" evidence="1">
    <location>
        <begin position="474"/>
        <end position="506"/>
    </location>
</feature>
<proteinExistence type="predicted"/>
<gene>
    <name evidence="2" type="ORF">VaNZ11_014260</name>
</gene>
<accession>A0ABQ5SJE0</accession>
<protein>
    <submittedName>
        <fullName evidence="2">Uncharacterized protein</fullName>
    </submittedName>
</protein>
<dbReference type="InterPro" id="IPR031367">
    <property type="entry name" value="CCDC24"/>
</dbReference>
<evidence type="ECO:0000256" key="1">
    <source>
        <dbReference type="SAM" id="MobiDB-lite"/>
    </source>
</evidence>
<feature type="region of interest" description="Disordered" evidence="1">
    <location>
        <begin position="572"/>
        <end position="591"/>
    </location>
</feature>
<sequence>MDGQPYPTSNAQQLRVVKQLLWDVISLHLYPAERDEIRRALGNSLLDDNETLFAEAGALADILGDVQLNTSALLARHQLCSNPQRSMVESEIRLLIDRLHASAAVSPFGSAVVKERDPESLLPRQGKRDKAVLEYVTTVAQIVESSGRPPSAGLPPRPPSTAVSSSSRPGTSSRPPTALSASASASISLPSPLSRPGTASPTLPGSRPSTASSAASSAATRYTDAPSVVAGVADKLNVSSIDAVRETLRTALLDERAALLEDVEYLQGLLEAEADLQVRAAAPPPSLTELKDYSSRLAVVVADEEARVEHEVRVSAMFAAAERQQSKPGRLRGMVDASRRPTSGGGSPGSVVKAGPPLETAPASVHPPLRRISASASGGTQTFVVHGGGDETILQQHRQPSELSTGLAEAMATSADEGNGSLGPASTSSRAAPLAAVRRPGSGGGSSRGSAASVAALTGIPPLRSVAPLPPTQASPSACANGSPAAAARGSNTNASATPSAAADSNGQGSSPAGPSGRLLHAPSPGRLRPAAATAIPQAQVHSQAPQPQQISPSQPYTHHDKSAPVLTRPNLAHGIAAPPSTAPGLSSSPAKAGTGALLLAAPATISNVGSVNTVAQTGLRPVLSRSGSAGRGATKGMAGAPASVPVNGSISSTPRAGSRASSTPISGDSPAGKAASGGISGSTVIARLNATGAAATESHGMAVQPRALLGNKQSVVEVLDEEVDKVKGGVAAILERYNIRASTPSAPGAAATAAAAAVVAAPPASSRGAS</sequence>
<keyword evidence="3" id="KW-1185">Reference proteome</keyword>
<comment type="caution">
    <text evidence="2">The sequence shown here is derived from an EMBL/GenBank/DDBJ whole genome shotgun (WGS) entry which is preliminary data.</text>
</comment>
<feature type="region of interest" description="Disordered" evidence="1">
    <location>
        <begin position="465"/>
        <end position="565"/>
    </location>
</feature>
<feature type="compositionally biased region" description="Low complexity" evidence="1">
    <location>
        <begin position="160"/>
        <end position="196"/>
    </location>
</feature>
<dbReference type="Proteomes" id="UP001165090">
    <property type="component" value="Unassembled WGS sequence"/>
</dbReference>
<feature type="compositionally biased region" description="Polar residues" evidence="1">
    <location>
        <begin position="647"/>
        <end position="667"/>
    </location>
</feature>
<feature type="region of interest" description="Disordered" evidence="1">
    <location>
        <begin position="624"/>
        <end position="679"/>
    </location>
</feature>
<evidence type="ECO:0000313" key="3">
    <source>
        <dbReference type="Proteomes" id="UP001165090"/>
    </source>
</evidence>
<feature type="compositionally biased region" description="Low complexity" evidence="1">
    <location>
        <begin position="209"/>
        <end position="218"/>
    </location>
</feature>